<dbReference type="OrthoDB" id="73653at2759"/>
<feature type="transmembrane region" description="Helical" evidence="1">
    <location>
        <begin position="285"/>
        <end position="307"/>
    </location>
</feature>
<dbReference type="eggNOG" id="ENOG502THD3">
    <property type="taxonomic scope" value="Eukaryota"/>
</dbReference>
<dbReference type="AGR" id="WB:WBGene00023411"/>
<dbReference type="PhylomeDB" id="Q6BET3"/>
<dbReference type="WormBase" id="F08A10.2">
    <property type="protein sequence ID" value="CE53693"/>
    <property type="gene ID" value="WBGene00023411"/>
    <property type="gene designation" value="srz-3"/>
</dbReference>
<dbReference type="AlphaFoldDB" id="Q6BET3"/>
<evidence type="ECO:0000313" key="3">
    <source>
        <dbReference type="Proteomes" id="UP000001940"/>
    </source>
</evidence>
<feature type="transmembrane region" description="Helical" evidence="1">
    <location>
        <begin position="89"/>
        <end position="108"/>
    </location>
</feature>
<dbReference type="HOGENOM" id="CLU_056063_2_1_1"/>
<dbReference type="PANTHER" id="PTHR31720">
    <property type="entry name" value="SERPENTINE RECEPTOR, CLASS Z-RELATED"/>
    <property type="match status" value="1"/>
</dbReference>
<dbReference type="UCSC" id="F08A10.2">
    <property type="organism name" value="c. elegans"/>
</dbReference>
<dbReference type="PaxDb" id="6239-F08A10.2"/>
<reference evidence="2 3" key="1">
    <citation type="journal article" date="1998" name="Science">
        <title>Genome sequence of the nematode C. elegans: a platform for investigating biology.</title>
        <authorList>
            <consortium name="The C. elegans sequencing consortium"/>
            <person name="Sulson J.E."/>
            <person name="Waterston R."/>
        </authorList>
    </citation>
    <scope>NUCLEOTIDE SEQUENCE [LARGE SCALE GENOMIC DNA]</scope>
    <source>
        <strain evidence="2 3">Bristol N2</strain>
    </source>
</reference>
<dbReference type="PANTHER" id="PTHR31720:SF4">
    <property type="entry name" value="SERPENTINE RECEPTOR, CLASS Z"/>
    <property type="match status" value="1"/>
</dbReference>
<feature type="transmembrane region" description="Helical" evidence="1">
    <location>
        <begin position="115"/>
        <end position="132"/>
    </location>
</feature>
<dbReference type="RefSeq" id="NP_001361890.1">
    <property type="nucleotide sequence ID" value="NM_001374920.2"/>
</dbReference>
<dbReference type="CTD" id="3564765"/>
<dbReference type="Pfam" id="PF10325">
    <property type="entry name" value="7TM_GPCR_Srz"/>
    <property type="match status" value="1"/>
</dbReference>
<keyword evidence="1" id="KW-0472">Membrane</keyword>
<keyword evidence="2" id="KW-0675">Receptor</keyword>
<feature type="transmembrane region" description="Helical" evidence="1">
    <location>
        <begin position="252"/>
        <end position="278"/>
    </location>
</feature>
<dbReference type="InterPro" id="IPR018817">
    <property type="entry name" value="7TM_GPCR_serpentine_rcpt_Srz"/>
</dbReference>
<gene>
    <name evidence="2 4" type="primary">srz-3</name>
    <name evidence="2" type="ORF">CELE_F08A10.2</name>
    <name evidence="4" type="ORF">F08A10.2</name>
</gene>
<evidence type="ECO:0000313" key="2">
    <source>
        <dbReference type="EMBL" id="CAH04713.3"/>
    </source>
</evidence>
<keyword evidence="3" id="KW-1185">Reference proteome</keyword>
<evidence type="ECO:0000256" key="1">
    <source>
        <dbReference type="SAM" id="Phobius"/>
    </source>
</evidence>
<dbReference type="InParanoid" id="Q6BET3"/>
<dbReference type="KEGG" id="cel:CELE_F08A10.2"/>
<dbReference type="GeneID" id="3564765"/>
<accession>Q6BET3</accession>
<feature type="transmembrane region" description="Helical" evidence="1">
    <location>
        <begin position="63"/>
        <end position="83"/>
    </location>
</feature>
<keyword evidence="1" id="KW-1133">Transmembrane helix</keyword>
<evidence type="ECO:0000313" key="4">
    <source>
        <dbReference type="WormBase" id="F08A10.2"/>
    </source>
</evidence>
<sequence length="359" mass="41772">MNETTDIITIPNTVAGISLFIFSAIYLFSLFIMFPIYVYVYRYNDKNDKMALFHPITSHFYKMIKWFHAIALFFIIFLILVFISSNTKIITTAVPILILIVYLMSSVITSIQNSLLFLLALYRFIIVFFPSWKSVASTNFKKLIKILYIFFILVQIIHKLLQNICIISSMIDENILLVPINDKRKNSLEYFEKLSAKCNECTKFYDHVFWIIYITGDVLVVTAAVLYGIMFFKIRKWSQLVGDSLNQPEQYIFYQTLFIIISKSLAVTLISLSCLIYGDCAGQKIFIILLFTDLTVTPAVIQGSYLLCNRSNIDVILSIKFKKLRTWKVIFCVAKPRRRRKKLNKVAIIEMKQNKNNDV</sequence>
<proteinExistence type="predicted"/>
<dbReference type="EMBL" id="BX284601">
    <property type="protein sequence ID" value="CAH04713.3"/>
    <property type="molecule type" value="Genomic_DNA"/>
</dbReference>
<feature type="transmembrane region" description="Helical" evidence="1">
    <location>
        <begin position="210"/>
        <end position="232"/>
    </location>
</feature>
<name>Q6BET3_CAEEL</name>
<dbReference type="Proteomes" id="UP000001940">
    <property type="component" value="Chromosome I"/>
</dbReference>
<organism evidence="2 3">
    <name type="scientific">Caenorhabditis elegans</name>
    <dbReference type="NCBI Taxonomy" id="6239"/>
    <lineage>
        <taxon>Eukaryota</taxon>
        <taxon>Metazoa</taxon>
        <taxon>Ecdysozoa</taxon>
        <taxon>Nematoda</taxon>
        <taxon>Chromadorea</taxon>
        <taxon>Rhabditida</taxon>
        <taxon>Rhabditina</taxon>
        <taxon>Rhabditomorpha</taxon>
        <taxon>Rhabditoidea</taxon>
        <taxon>Rhabditidae</taxon>
        <taxon>Peloderinae</taxon>
        <taxon>Caenorhabditis</taxon>
    </lineage>
</organism>
<keyword evidence="1" id="KW-0812">Transmembrane</keyword>
<feature type="transmembrane region" description="Helical" evidence="1">
    <location>
        <begin position="144"/>
        <end position="161"/>
    </location>
</feature>
<protein>
    <submittedName>
        <fullName evidence="2">Serpentine Receptor, class Z</fullName>
    </submittedName>
</protein>
<feature type="transmembrane region" description="Helical" evidence="1">
    <location>
        <begin position="20"/>
        <end position="42"/>
    </location>
</feature>